<evidence type="ECO:0000313" key="4">
    <source>
        <dbReference type="Proteomes" id="UP001152798"/>
    </source>
</evidence>
<dbReference type="Pfam" id="PF00383">
    <property type="entry name" value="dCMP_cyt_deam_1"/>
    <property type="match status" value="1"/>
</dbReference>
<dbReference type="SUPFAM" id="SSF53927">
    <property type="entry name" value="Cytidine deaminase-like"/>
    <property type="match status" value="1"/>
</dbReference>
<dbReference type="InterPro" id="IPR002125">
    <property type="entry name" value="CMP_dCMP_dom"/>
</dbReference>
<keyword evidence="1" id="KW-0378">Hydrolase</keyword>
<sequence>MQNGIEARKAIEMHCDESLNDVMKLFSVSIVIAIGRFAEKRAKAVIKNFGLQNIEDSQWMEKALQSAQTALENGEVPVGCLFVSGSDVIAEGSNAVNETKNATRHAEMLCIDQVLSKHVPFSTVSVYVTVEPCAMCAGALHDLGVCRIVYGCANDRFGGCGSVVNVSDYHSKPVPVVGGLFAERAMSLLKEFYKGVNPNAPPSKVKMRKKAES</sequence>
<evidence type="ECO:0000259" key="2">
    <source>
        <dbReference type="PROSITE" id="PS51747"/>
    </source>
</evidence>
<dbReference type="GO" id="GO:0052717">
    <property type="term" value="F:tRNA-specific adenosine-34 deaminase activity"/>
    <property type="evidence" value="ECO:0007669"/>
    <property type="project" value="UniProtKB-EC"/>
</dbReference>
<dbReference type="GO" id="GO:0005634">
    <property type="term" value="C:nucleus"/>
    <property type="evidence" value="ECO:0007669"/>
    <property type="project" value="TreeGrafter"/>
</dbReference>
<dbReference type="GO" id="GO:0046872">
    <property type="term" value="F:metal ion binding"/>
    <property type="evidence" value="ECO:0007669"/>
    <property type="project" value="UniProtKB-KW"/>
</dbReference>
<dbReference type="CDD" id="cd01285">
    <property type="entry name" value="nucleoside_deaminase"/>
    <property type="match status" value="1"/>
</dbReference>
<accession>A0A9P0H0N4</accession>
<gene>
    <name evidence="3" type="ORF">NEZAVI_LOCUS1694</name>
</gene>
<organism evidence="3 4">
    <name type="scientific">Nezara viridula</name>
    <name type="common">Southern green stink bug</name>
    <name type="synonym">Cimex viridulus</name>
    <dbReference type="NCBI Taxonomy" id="85310"/>
    <lineage>
        <taxon>Eukaryota</taxon>
        <taxon>Metazoa</taxon>
        <taxon>Ecdysozoa</taxon>
        <taxon>Arthropoda</taxon>
        <taxon>Hexapoda</taxon>
        <taxon>Insecta</taxon>
        <taxon>Pterygota</taxon>
        <taxon>Neoptera</taxon>
        <taxon>Paraneoptera</taxon>
        <taxon>Hemiptera</taxon>
        <taxon>Heteroptera</taxon>
        <taxon>Panheteroptera</taxon>
        <taxon>Pentatomomorpha</taxon>
        <taxon>Pentatomoidea</taxon>
        <taxon>Pentatomidae</taxon>
        <taxon>Pentatominae</taxon>
        <taxon>Nezara</taxon>
    </lineage>
</organism>
<proteinExistence type="predicted"/>
<keyword evidence="4" id="KW-1185">Reference proteome</keyword>
<evidence type="ECO:0000256" key="1">
    <source>
        <dbReference type="ARBA" id="ARBA00022801"/>
    </source>
</evidence>
<reference evidence="3" key="1">
    <citation type="submission" date="2022-01" db="EMBL/GenBank/DDBJ databases">
        <authorList>
            <person name="King R."/>
        </authorList>
    </citation>
    <scope>NUCLEOTIDE SEQUENCE</scope>
</reference>
<name>A0A9P0H0N4_NEZVI</name>
<dbReference type="GO" id="GO:0002100">
    <property type="term" value="P:tRNA wobble adenosine to inosine editing"/>
    <property type="evidence" value="ECO:0007669"/>
    <property type="project" value="InterPro"/>
</dbReference>
<dbReference type="PANTHER" id="PTHR11079:SF149">
    <property type="entry name" value="TRNA-SPECIFIC ADENOSINE DEAMINASE 2"/>
    <property type="match status" value="1"/>
</dbReference>
<dbReference type="InterPro" id="IPR016193">
    <property type="entry name" value="Cytidine_deaminase-like"/>
</dbReference>
<feature type="domain" description="CMP/dCMP-type deaminase" evidence="2">
    <location>
        <begin position="54"/>
        <end position="162"/>
    </location>
</feature>
<dbReference type="EMBL" id="OV725077">
    <property type="protein sequence ID" value="CAH1390496.1"/>
    <property type="molecule type" value="Genomic_DNA"/>
</dbReference>
<dbReference type="OrthoDB" id="408702at2759"/>
<dbReference type="AlphaFoldDB" id="A0A9P0H0N4"/>
<dbReference type="GO" id="GO:0005737">
    <property type="term" value="C:cytoplasm"/>
    <property type="evidence" value="ECO:0007669"/>
    <property type="project" value="TreeGrafter"/>
</dbReference>
<dbReference type="PANTHER" id="PTHR11079">
    <property type="entry name" value="CYTOSINE DEAMINASE FAMILY MEMBER"/>
    <property type="match status" value="1"/>
</dbReference>
<dbReference type="Proteomes" id="UP001152798">
    <property type="component" value="Chromosome 1"/>
</dbReference>
<protein>
    <recommendedName>
        <fullName evidence="2">CMP/dCMP-type deaminase domain-containing protein</fullName>
    </recommendedName>
</protein>
<dbReference type="Gene3D" id="3.40.140.10">
    <property type="entry name" value="Cytidine Deaminase, domain 2"/>
    <property type="match status" value="1"/>
</dbReference>
<evidence type="ECO:0000313" key="3">
    <source>
        <dbReference type="EMBL" id="CAH1390496.1"/>
    </source>
</evidence>
<dbReference type="PROSITE" id="PS51747">
    <property type="entry name" value="CYT_DCMP_DEAMINASES_2"/>
    <property type="match status" value="1"/>
</dbReference>